<keyword evidence="2" id="KW-1185">Reference proteome</keyword>
<evidence type="ECO:0000313" key="2">
    <source>
        <dbReference type="Proteomes" id="UP001305414"/>
    </source>
</evidence>
<proteinExistence type="predicted"/>
<reference evidence="1 2" key="1">
    <citation type="submission" date="2023-10" db="EMBL/GenBank/DDBJ databases">
        <title>Draft genome sequence of Xylaria bambusicola isolate GMP-LS, the root and basal stem rot pathogen of sugarcane in Indonesia.</title>
        <authorList>
            <person name="Selvaraj P."/>
            <person name="Muralishankar V."/>
            <person name="Muruganantham S."/>
            <person name="Sp S."/>
            <person name="Haryani S."/>
            <person name="Lau K.J.X."/>
            <person name="Naqvi N.I."/>
        </authorList>
    </citation>
    <scope>NUCLEOTIDE SEQUENCE [LARGE SCALE GENOMIC DNA]</scope>
    <source>
        <strain evidence="1">GMP-LS</strain>
    </source>
</reference>
<sequence>MCSKLFYLAHCSLIEQKATSDDTASSTFCCANVELTVTIVKTNQPRARVVGQILVIISYQCFNSPTTLALWLSIYAFPYGAELISLKWNSDIDDWLGQPGPEVTHVI</sequence>
<evidence type="ECO:0000313" key="1">
    <source>
        <dbReference type="EMBL" id="KAK5629296.1"/>
    </source>
</evidence>
<dbReference type="Proteomes" id="UP001305414">
    <property type="component" value="Unassembled WGS sequence"/>
</dbReference>
<gene>
    <name evidence="1" type="ORF">RRF57_005011</name>
</gene>
<dbReference type="AlphaFoldDB" id="A0AAN7UMS4"/>
<organism evidence="1 2">
    <name type="scientific">Xylaria bambusicola</name>
    <dbReference type="NCBI Taxonomy" id="326684"/>
    <lineage>
        <taxon>Eukaryota</taxon>
        <taxon>Fungi</taxon>
        <taxon>Dikarya</taxon>
        <taxon>Ascomycota</taxon>
        <taxon>Pezizomycotina</taxon>
        <taxon>Sordariomycetes</taxon>
        <taxon>Xylariomycetidae</taxon>
        <taxon>Xylariales</taxon>
        <taxon>Xylariaceae</taxon>
        <taxon>Xylaria</taxon>
    </lineage>
</organism>
<accession>A0AAN7UMS4</accession>
<name>A0AAN7UMS4_9PEZI</name>
<protein>
    <submittedName>
        <fullName evidence="1">Uncharacterized protein</fullName>
    </submittedName>
</protein>
<dbReference type="EMBL" id="JAWHQM010000011">
    <property type="protein sequence ID" value="KAK5629296.1"/>
    <property type="molecule type" value="Genomic_DNA"/>
</dbReference>
<comment type="caution">
    <text evidence="1">The sequence shown here is derived from an EMBL/GenBank/DDBJ whole genome shotgun (WGS) entry which is preliminary data.</text>
</comment>